<dbReference type="Pfam" id="PF22041">
    <property type="entry name" value="GST_C_7"/>
    <property type="match status" value="1"/>
</dbReference>
<dbReference type="InterPro" id="IPR054416">
    <property type="entry name" value="GST_UstS-like_C"/>
</dbReference>
<dbReference type="EMBL" id="ML996573">
    <property type="protein sequence ID" value="KAF2757343.1"/>
    <property type="molecule type" value="Genomic_DNA"/>
</dbReference>
<gene>
    <name evidence="2" type="ORF">EJ05DRAFT_476612</name>
</gene>
<organism evidence="2 3">
    <name type="scientific">Pseudovirgaria hyperparasitica</name>
    <dbReference type="NCBI Taxonomy" id="470096"/>
    <lineage>
        <taxon>Eukaryota</taxon>
        <taxon>Fungi</taxon>
        <taxon>Dikarya</taxon>
        <taxon>Ascomycota</taxon>
        <taxon>Pezizomycotina</taxon>
        <taxon>Dothideomycetes</taxon>
        <taxon>Dothideomycetes incertae sedis</taxon>
        <taxon>Acrospermales</taxon>
        <taxon>Acrospermaceae</taxon>
        <taxon>Pseudovirgaria</taxon>
    </lineage>
</organism>
<dbReference type="RefSeq" id="XP_033599794.1">
    <property type="nucleotide sequence ID" value="XM_033744073.1"/>
</dbReference>
<evidence type="ECO:0000313" key="2">
    <source>
        <dbReference type="EMBL" id="KAF2757343.1"/>
    </source>
</evidence>
<keyword evidence="3" id="KW-1185">Reference proteome</keyword>
<sequence>MASQTKPDITLYDLACTKGVCFSPVVWRIRLMLNYKKVPYKTVFLEFPDIEPELKKLGIHPHSDASSTKPAYTVPAIIHHPSSTYLMDSVHISQFLESTYPHPPVPLSTTFGDGIILAARSTGVPAYRISLLSREISILSPRSQEYFRSTREKDLGHPLEQLLEGDKEEKVWAEQQEGMEELGRSMRANKAKGMFLEGKEPVYADFWIAGVMQCARVVDEGVWERFMGFEGWRDVYEACEEFMTKKD</sequence>
<dbReference type="InterPro" id="IPR036249">
    <property type="entry name" value="Thioredoxin-like_sf"/>
</dbReference>
<dbReference type="Proteomes" id="UP000799437">
    <property type="component" value="Unassembled WGS sequence"/>
</dbReference>
<dbReference type="Pfam" id="PF13409">
    <property type="entry name" value="GST_N_2"/>
    <property type="match status" value="1"/>
</dbReference>
<evidence type="ECO:0000259" key="1">
    <source>
        <dbReference type="PROSITE" id="PS50404"/>
    </source>
</evidence>
<reference evidence="2" key="1">
    <citation type="journal article" date="2020" name="Stud. Mycol.">
        <title>101 Dothideomycetes genomes: a test case for predicting lifestyles and emergence of pathogens.</title>
        <authorList>
            <person name="Haridas S."/>
            <person name="Albert R."/>
            <person name="Binder M."/>
            <person name="Bloem J."/>
            <person name="Labutti K."/>
            <person name="Salamov A."/>
            <person name="Andreopoulos B."/>
            <person name="Baker S."/>
            <person name="Barry K."/>
            <person name="Bills G."/>
            <person name="Bluhm B."/>
            <person name="Cannon C."/>
            <person name="Castanera R."/>
            <person name="Culley D."/>
            <person name="Daum C."/>
            <person name="Ezra D."/>
            <person name="Gonzalez J."/>
            <person name="Henrissat B."/>
            <person name="Kuo A."/>
            <person name="Liang C."/>
            <person name="Lipzen A."/>
            <person name="Lutzoni F."/>
            <person name="Magnuson J."/>
            <person name="Mondo S."/>
            <person name="Nolan M."/>
            <person name="Ohm R."/>
            <person name="Pangilinan J."/>
            <person name="Park H.-J."/>
            <person name="Ramirez L."/>
            <person name="Alfaro M."/>
            <person name="Sun H."/>
            <person name="Tritt A."/>
            <person name="Yoshinaga Y."/>
            <person name="Zwiers L.-H."/>
            <person name="Turgeon B."/>
            <person name="Goodwin S."/>
            <person name="Spatafora J."/>
            <person name="Crous P."/>
            <person name="Grigoriev I."/>
        </authorList>
    </citation>
    <scope>NUCLEOTIDE SEQUENCE</scope>
    <source>
        <strain evidence="2">CBS 121739</strain>
    </source>
</reference>
<proteinExistence type="predicted"/>
<dbReference type="SUPFAM" id="SSF52833">
    <property type="entry name" value="Thioredoxin-like"/>
    <property type="match status" value="1"/>
</dbReference>
<dbReference type="AlphaFoldDB" id="A0A6A6W403"/>
<dbReference type="Gene3D" id="1.20.1050.10">
    <property type="match status" value="1"/>
</dbReference>
<accession>A0A6A6W403</accession>
<protein>
    <recommendedName>
        <fullName evidence="1">GST N-terminal domain-containing protein</fullName>
    </recommendedName>
</protein>
<dbReference type="CDD" id="cd03038">
    <property type="entry name" value="GST_N_etherase_LigE"/>
    <property type="match status" value="1"/>
</dbReference>
<name>A0A6A6W403_9PEZI</name>
<feature type="domain" description="GST N-terminal" evidence="1">
    <location>
        <begin position="13"/>
        <end position="104"/>
    </location>
</feature>
<dbReference type="PROSITE" id="PS50404">
    <property type="entry name" value="GST_NTER"/>
    <property type="match status" value="1"/>
</dbReference>
<dbReference type="Gene3D" id="3.40.30.10">
    <property type="entry name" value="Glutaredoxin"/>
    <property type="match status" value="1"/>
</dbReference>
<evidence type="ECO:0000313" key="3">
    <source>
        <dbReference type="Proteomes" id="UP000799437"/>
    </source>
</evidence>
<dbReference type="OrthoDB" id="4951845at2759"/>
<dbReference type="GeneID" id="54485127"/>
<dbReference type="InterPro" id="IPR004045">
    <property type="entry name" value="Glutathione_S-Trfase_N"/>
</dbReference>